<reference evidence="2" key="1">
    <citation type="submission" date="2017-03" db="EMBL/GenBank/DDBJ databases">
        <title>Phytopthora megakarya and P. palmivora, two closely related causual agents of cacao black pod achieved similar genome size and gene model numbers by different mechanisms.</title>
        <authorList>
            <person name="Ali S."/>
            <person name="Shao J."/>
            <person name="Larry D.J."/>
            <person name="Kronmiller B."/>
            <person name="Shen D."/>
            <person name="Strem M.D."/>
            <person name="Melnick R.L."/>
            <person name="Guiltinan M.J."/>
            <person name="Tyler B.M."/>
            <person name="Meinhardt L.W."/>
            <person name="Bailey B.A."/>
        </authorList>
    </citation>
    <scope>NUCLEOTIDE SEQUENCE [LARGE SCALE GENOMIC DNA]</scope>
    <source>
        <strain evidence="2">zdho120</strain>
    </source>
</reference>
<gene>
    <name evidence="1" type="ORF">PHMEG_0003223</name>
</gene>
<dbReference type="OrthoDB" id="141321at2759"/>
<accession>A0A225WWY8</accession>
<evidence type="ECO:0000313" key="2">
    <source>
        <dbReference type="Proteomes" id="UP000198211"/>
    </source>
</evidence>
<keyword evidence="2" id="KW-1185">Reference proteome</keyword>
<dbReference type="AlphaFoldDB" id="A0A225WWY8"/>
<name>A0A225WWY8_9STRA</name>
<dbReference type="EMBL" id="NBNE01000160">
    <property type="protein sequence ID" value="OWZ22133.1"/>
    <property type="molecule type" value="Genomic_DNA"/>
</dbReference>
<comment type="caution">
    <text evidence="1">The sequence shown here is derived from an EMBL/GenBank/DDBJ whole genome shotgun (WGS) entry which is preliminary data.</text>
</comment>
<evidence type="ECO:0000313" key="1">
    <source>
        <dbReference type="EMBL" id="OWZ22133.1"/>
    </source>
</evidence>
<sequence length="131" mass="14699">MLRFEEITILKISNIVKLVLSRLLPLNLPGFFDSVITPMLAHYKAGNSKGHFGSSQSPRNHIMSRTPSFIAMYSASMVLCALRSYFRGPYETALSLIIVTYPLTDDRICRLHSQHHCMLLAATISPSPFQS</sequence>
<organism evidence="1 2">
    <name type="scientific">Phytophthora megakarya</name>
    <dbReference type="NCBI Taxonomy" id="4795"/>
    <lineage>
        <taxon>Eukaryota</taxon>
        <taxon>Sar</taxon>
        <taxon>Stramenopiles</taxon>
        <taxon>Oomycota</taxon>
        <taxon>Peronosporomycetes</taxon>
        <taxon>Peronosporales</taxon>
        <taxon>Peronosporaceae</taxon>
        <taxon>Phytophthora</taxon>
    </lineage>
</organism>
<dbReference type="Proteomes" id="UP000198211">
    <property type="component" value="Unassembled WGS sequence"/>
</dbReference>
<proteinExistence type="predicted"/>
<protein>
    <submittedName>
        <fullName evidence="1">Uncharacterized protein</fullName>
    </submittedName>
</protein>